<reference evidence="4" key="1">
    <citation type="journal article" date="2011" name="Nat. Commun.">
        <title>Effector diversification within compartments of the Leptosphaeria maculans genome affected by Repeat-Induced Point mutations.</title>
        <authorList>
            <person name="Rouxel T."/>
            <person name="Grandaubert J."/>
            <person name="Hane J.K."/>
            <person name="Hoede C."/>
            <person name="van de Wouw A.P."/>
            <person name="Couloux A."/>
            <person name="Dominguez V."/>
            <person name="Anthouard V."/>
            <person name="Bally P."/>
            <person name="Bourras S."/>
            <person name="Cozijnsen A.J."/>
            <person name="Ciuffetti L.M."/>
            <person name="Degrave A."/>
            <person name="Dilmaghani A."/>
            <person name="Duret L."/>
            <person name="Fudal I."/>
            <person name="Goodwin S.B."/>
            <person name="Gout L."/>
            <person name="Glaser N."/>
            <person name="Linglin J."/>
            <person name="Kema G.H.J."/>
            <person name="Lapalu N."/>
            <person name="Lawrence C.B."/>
            <person name="May K."/>
            <person name="Meyer M."/>
            <person name="Ollivier B."/>
            <person name="Poulain J."/>
            <person name="Schoch C.L."/>
            <person name="Simon A."/>
            <person name="Spatafora J.W."/>
            <person name="Stachowiak A."/>
            <person name="Turgeon B.G."/>
            <person name="Tyler B.M."/>
            <person name="Vincent D."/>
            <person name="Weissenbach J."/>
            <person name="Amselem J."/>
            <person name="Quesneville H."/>
            <person name="Oliver R.P."/>
            <person name="Wincker P."/>
            <person name="Balesdent M.-H."/>
            <person name="Howlett B.J."/>
        </authorList>
    </citation>
    <scope>NUCLEOTIDE SEQUENCE [LARGE SCALE GENOMIC DNA]</scope>
    <source>
        <strain evidence="4">JN3 / isolate v23.1.3 / race Av1-4-5-6-7-8</strain>
    </source>
</reference>
<dbReference type="Gene3D" id="2.170.260.10">
    <property type="entry name" value="paz domain"/>
    <property type="match status" value="1"/>
</dbReference>
<dbReference type="PROSITE" id="PS50822">
    <property type="entry name" value="PIWI"/>
    <property type="match status" value="1"/>
</dbReference>
<dbReference type="InterPro" id="IPR036085">
    <property type="entry name" value="PAZ_dom_sf"/>
</dbReference>
<evidence type="ECO:0000313" key="4">
    <source>
        <dbReference type="Proteomes" id="UP000002668"/>
    </source>
</evidence>
<name>E5A4Y7_LEPMJ</name>
<dbReference type="InParanoid" id="E5A4Y7"/>
<dbReference type="HOGENOM" id="CLU_004544_4_0_1"/>
<dbReference type="Pfam" id="PF16486">
    <property type="entry name" value="ArgoN"/>
    <property type="match status" value="1"/>
</dbReference>
<dbReference type="Gene3D" id="3.30.420.10">
    <property type="entry name" value="Ribonuclease H-like superfamily/Ribonuclease H"/>
    <property type="match status" value="1"/>
</dbReference>
<proteinExistence type="predicted"/>
<protein>
    <recommendedName>
        <fullName evidence="2">Piwi domain-containing protein</fullName>
    </recommendedName>
</protein>
<evidence type="ECO:0000256" key="1">
    <source>
        <dbReference type="SAM" id="MobiDB-lite"/>
    </source>
</evidence>
<dbReference type="InterPro" id="IPR014811">
    <property type="entry name" value="ArgoL1"/>
</dbReference>
<dbReference type="Pfam" id="PF02170">
    <property type="entry name" value="PAZ"/>
    <property type="match status" value="1"/>
</dbReference>
<dbReference type="InterPro" id="IPR036397">
    <property type="entry name" value="RNaseH_sf"/>
</dbReference>
<dbReference type="Pfam" id="PF08699">
    <property type="entry name" value="ArgoL1"/>
    <property type="match status" value="1"/>
</dbReference>
<gene>
    <name evidence="3" type="ORF">LEMA_P079240.1</name>
</gene>
<dbReference type="InterPro" id="IPR003100">
    <property type="entry name" value="PAZ_dom"/>
</dbReference>
<dbReference type="PANTHER" id="PTHR22891">
    <property type="entry name" value="EUKARYOTIC TRANSLATION INITIATION FACTOR 2C"/>
    <property type="match status" value="1"/>
</dbReference>
<dbReference type="OMA" id="PWHENVA"/>
<dbReference type="SMART" id="SM01163">
    <property type="entry name" value="DUF1785"/>
    <property type="match status" value="1"/>
</dbReference>
<evidence type="ECO:0000259" key="2">
    <source>
        <dbReference type="PROSITE" id="PS50822"/>
    </source>
</evidence>
<dbReference type="OrthoDB" id="10252740at2759"/>
<feature type="domain" description="Piwi" evidence="2">
    <location>
        <begin position="639"/>
        <end position="942"/>
    </location>
</feature>
<dbReference type="STRING" id="985895.E5A4Y7"/>
<dbReference type="InterPro" id="IPR003165">
    <property type="entry name" value="Piwi"/>
</dbReference>
<feature type="region of interest" description="Disordered" evidence="1">
    <location>
        <begin position="40"/>
        <end position="87"/>
    </location>
</feature>
<dbReference type="Pfam" id="PF02171">
    <property type="entry name" value="Piwi"/>
    <property type="match status" value="1"/>
</dbReference>
<dbReference type="SUPFAM" id="SSF101690">
    <property type="entry name" value="PAZ domain"/>
    <property type="match status" value="1"/>
</dbReference>
<dbReference type="CDD" id="cd02846">
    <property type="entry name" value="PAZ_argonaute_like"/>
    <property type="match status" value="1"/>
</dbReference>
<evidence type="ECO:0000313" key="3">
    <source>
        <dbReference type="EMBL" id="CBX98685.1"/>
    </source>
</evidence>
<dbReference type="VEuPathDB" id="FungiDB:LEMA_P079240.1"/>
<dbReference type="AlphaFoldDB" id="E5A4Y7"/>
<dbReference type="eggNOG" id="KOG1041">
    <property type="taxonomic scope" value="Eukaryota"/>
</dbReference>
<keyword evidence="4" id="KW-1185">Reference proteome</keyword>
<dbReference type="GO" id="GO:0003723">
    <property type="term" value="F:RNA binding"/>
    <property type="evidence" value="ECO:0007669"/>
    <property type="project" value="InterPro"/>
</dbReference>
<sequence>MDIDTQQGSYFPQVLLHRKALSASPTLHIPLIRDFGHCENMSGKPRRRGGAFGNGNGTARGSQSAGASTGSGSSEAPPDLSRLSLGPSNIPTAVDGSWLQMAPPVTPPARRPVPGDLVDPKMFSKLLEDIRKYAKTAEFPLRKMFHTTRASVYTNHFALKLDPKLPLYQYEIKGMPTNMGKRKKKALVDALINKTGFLRSHQAEFVTDFRSLIISWVQFPEETLDPTPVHYRDDREDEEAIVLELAYNGVVDTQLPREYSEGKAEPTERTRKALTVIECALNLVISKAMNHRDSFSLRANKIFVTSGHSPLGSSLCAMRGYFYSIRPGMGQILLNLNACTSAFYNPILVSQFVSDRKTFKNEAAGFAALRGVRVQLMYDPKHSGKQPRSNASTIAARIKTIIAEGGPCDEQGFTLKEGGKMTIKDHFEKTYKMRLQFPKSSAVNCGTRENAMWYPPEVLQILPYQLLKGRLPEALLSDMIEVACHHPADGRALIEHEGLVLMGCHNGKGFAPFRACPPILIDPRMLKVPAAELPIPTVTYGGAASKNRAAVKDGKWNLAGRTFLQQGSIKLKLFIIFSPEGGPLPGDSLKLFTEGFVENARTYGMTSHTVVGGKTSRVFTSLEVAEEVFNEAKSKGANFVLLVLSKKNTVAYSILKDLADRKYALQSQCAVYKLDKFGLPFGDQQWGNLMMKVNLKAGGTNHTNADVSKVLANTLILGADVTHPGPGALLGTPSIAAIVGSVDQHGGKFLGSMRLQPRDSACEDIKDVKGMVSERIRAWFIHFKKLPANILYYRDGVSDSQYAQVRDGELPQIRAAFKEAAKTCNVMNNKFKLTAVVVAKRHHVRFMPGTDDPNYAKLDPRKEANGNCKPGTLVDTVVTSPYFSDFYLQSHDGIKGTAIPAHYFQLTYKLCYTYVRATRAVSYAPPAYYADRLCERGRIYLRDFLTPDPQSTLKQAHSQKQDEVKKALQAAREARYKHLRTEVTEGKKTWLRKSAAEKEQEQRDERRVEDVVRAWTFEQATPVFYSAEVAKNPWAEWVGQTMFWM</sequence>
<dbReference type="CDD" id="cd04657">
    <property type="entry name" value="Piwi_ago-like"/>
    <property type="match status" value="1"/>
</dbReference>
<dbReference type="EMBL" id="FP929134">
    <property type="protein sequence ID" value="CBX98685.1"/>
    <property type="molecule type" value="Genomic_DNA"/>
</dbReference>
<accession>E5A4Y7</accession>
<dbReference type="InterPro" id="IPR032474">
    <property type="entry name" value="Argonaute_N"/>
</dbReference>
<dbReference type="InterPro" id="IPR012337">
    <property type="entry name" value="RNaseH-like_sf"/>
</dbReference>
<dbReference type="Proteomes" id="UP000002668">
    <property type="component" value="Genome"/>
</dbReference>
<feature type="compositionally biased region" description="Low complexity" evidence="1">
    <location>
        <begin position="59"/>
        <end position="74"/>
    </location>
</feature>
<dbReference type="InterPro" id="IPR045246">
    <property type="entry name" value="Piwi_ago-like"/>
</dbReference>
<dbReference type="Gene3D" id="3.40.50.2300">
    <property type="match status" value="1"/>
</dbReference>
<organism evidence="4">
    <name type="scientific">Leptosphaeria maculans (strain JN3 / isolate v23.1.3 / race Av1-4-5-6-7-8)</name>
    <name type="common">Blackleg fungus</name>
    <name type="synonym">Phoma lingam</name>
    <dbReference type="NCBI Taxonomy" id="985895"/>
    <lineage>
        <taxon>Eukaryota</taxon>
        <taxon>Fungi</taxon>
        <taxon>Dikarya</taxon>
        <taxon>Ascomycota</taxon>
        <taxon>Pezizomycotina</taxon>
        <taxon>Dothideomycetes</taxon>
        <taxon>Pleosporomycetidae</taxon>
        <taxon>Pleosporales</taxon>
        <taxon>Pleosporineae</taxon>
        <taxon>Leptosphaeriaceae</taxon>
        <taxon>Plenodomus</taxon>
        <taxon>Plenodomus lingam/Leptosphaeria maculans species complex</taxon>
    </lineage>
</organism>
<dbReference type="SMART" id="SM00950">
    <property type="entry name" value="Piwi"/>
    <property type="match status" value="1"/>
</dbReference>
<dbReference type="SUPFAM" id="SSF53098">
    <property type="entry name" value="Ribonuclease H-like"/>
    <property type="match status" value="1"/>
</dbReference>